<dbReference type="Gene3D" id="1.20.1260.20">
    <property type="entry name" value="PPE superfamily"/>
    <property type="match status" value="1"/>
</dbReference>
<dbReference type="RefSeq" id="WP_153346959.1">
    <property type="nucleotide sequence ID" value="NZ_WEGI01000012.1"/>
</dbReference>
<feature type="compositionally biased region" description="Basic and acidic residues" evidence="1">
    <location>
        <begin position="362"/>
        <end position="375"/>
    </location>
</feature>
<evidence type="ECO:0000313" key="2">
    <source>
        <dbReference type="EMBL" id="MQY29788.1"/>
    </source>
</evidence>
<dbReference type="OrthoDB" id="4527402at2"/>
<feature type="compositionally biased region" description="Gly residues" evidence="1">
    <location>
        <begin position="344"/>
        <end position="359"/>
    </location>
</feature>
<keyword evidence="3" id="KW-1185">Reference proteome</keyword>
<accession>A0A7K0DW28</accession>
<evidence type="ECO:0000313" key="3">
    <source>
        <dbReference type="Proteomes" id="UP000431401"/>
    </source>
</evidence>
<proteinExistence type="predicted"/>
<dbReference type="AlphaFoldDB" id="A0A7K0DW28"/>
<gene>
    <name evidence="2" type="ORF">NRB56_53810</name>
</gene>
<dbReference type="SUPFAM" id="SSF140459">
    <property type="entry name" value="PE/PPE dimer-like"/>
    <property type="match status" value="1"/>
</dbReference>
<evidence type="ECO:0000256" key="1">
    <source>
        <dbReference type="SAM" id="MobiDB-lite"/>
    </source>
</evidence>
<reference evidence="2 3" key="1">
    <citation type="submission" date="2019-10" db="EMBL/GenBank/DDBJ databases">
        <title>Nocardia macrotermitis sp. nov. and Nocardia aurantia sp. nov., isolated from the gut of fungus growing-termite Macrotermes natalensis.</title>
        <authorList>
            <person name="Benndorf R."/>
            <person name="Schwitalla J."/>
            <person name="Martin K."/>
            <person name="De Beer W."/>
            <person name="Kaster A.-K."/>
            <person name="Vollmers J."/>
            <person name="Poulsen M."/>
            <person name="Beemelmanns C."/>
        </authorList>
    </citation>
    <scope>NUCLEOTIDE SEQUENCE [LARGE SCALE GENOMIC DNA]</scope>
    <source>
        <strain evidence="2 3">RB56</strain>
    </source>
</reference>
<evidence type="ECO:0008006" key="4">
    <source>
        <dbReference type="Google" id="ProtNLM"/>
    </source>
</evidence>
<comment type="caution">
    <text evidence="2">The sequence shown here is derived from an EMBL/GenBank/DDBJ whole genome shotgun (WGS) entry which is preliminary data.</text>
</comment>
<organism evidence="2 3">
    <name type="scientific">Nocardia aurantia</name>
    <dbReference type="NCBI Taxonomy" id="2585199"/>
    <lineage>
        <taxon>Bacteria</taxon>
        <taxon>Bacillati</taxon>
        <taxon>Actinomycetota</taxon>
        <taxon>Actinomycetes</taxon>
        <taxon>Mycobacteriales</taxon>
        <taxon>Nocardiaceae</taxon>
        <taxon>Nocardia</taxon>
    </lineage>
</organism>
<dbReference type="Proteomes" id="UP000431401">
    <property type="component" value="Unassembled WGS sequence"/>
</dbReference>
<name>A0A7K0DW28_9NOCA</name>
<dbReference type="InterPro" id="IPR038332">
    <property type="entry name" value="PPE_sf"/>
</dbReference>
<feature type="compositionally biased region" description="Gly residues" evidence="1">
    <location>
        <begin position="282"/>
        <end position="313"/>
    </location>
</feature>
<protein>
    <recommendedName>
        <fullName evidence="4">PPE family domain-containing protein</fullName>
    </recommendedName>
</protein>
<dbReference type="EMBL" id="WEGI01000012">
    <property type="protein sequence ID" value="MQY29788.1"/>
    <property type="molecule type" value="Genomic_DNA"/>
</dbReference>
<sequence length="415" mass="41823">MSIENERPSIGNGGENPKSLSHWDIYRAFHPLDTTDAHNAGESYRKIATGWSDAVRDFGARILRSSASAWDGPAAQASREAIANYVARAHDLTPALQALADRVGAAVESINDTRTKLPEPVSTVPAWDYKGWTVGPLSGSHAKSKIDHARDEAQRVMGTNYVTPFGRVDGEIPVLPTPVSPAAPLFTLPDSGSGPGGRDGDGAVVRPGADVVRPDESRGPESVDREQDSPVPSDGAVPAGASNSPADPGAAADRLASAGSDLPSTRAAGIEAPGSPGDSVSGLGGSRAGTWSGGPGGGLGTGGPGFAGPGVAGPGLAAPEVAARGRSVPGVGGAPATTARGSALRGGGAAGVPGVGMPGGRARSEEDERTRRLPEWLRTGENAAELLGPEPKTLQDGVIGTEDDEPPVSEQPGGE</sequence>
<feature type="region of interest" description="Disordered" evidence="1">
    <location>
        <begin position="183"/>
        <end position="415"/>
    </location>
</feature>
<feature type="compositionally biased region" description="Basic and acidic residues" evidence="1">
    <location>
        <begin position="212"/>
        <end position="228"/>
    </location>
</feature>